<feature type="compositionally biased region" description="Polar residues" evidence="1">
    <location>
        <begin position="295"/>
        <end position="308"/>
    </location>
</feature>
<dbReference type="OrthoDB" id="3874976at2759"/>
<organism evidence="2 3">
    <name type="scientific">Hortaea werneckii</name>
    <name type="common">Black yeast</name>
    <name type="synonym">Cladosporium werneckii</name>
    <dbReference type="NCBI Taxonomy" id="91943"/>
    <lineage>
        <taxon>Eukaryota</taxon>
        <taxon>Fungi</taxon>
        <taxon>Dikarya</taxon>
        <taxon>Ascomycota</taxon>
        <taxon>Pezizomycotina</taxon>
        <taxon>Dothideomycetes</taxon>
        <taxon>Dothideomycetidae</taxon>
        <taxon>Mycosphaerellales</taxon>
        <taxon>Teratosphaeriaceae</taxon>
        <taxon>Hortaea</taxon>
    </lineage>
</organism>
<dbReference type="Proteomes" id="UP000269276">
    <property type="component" value="Unassembled WGS sequence"/>
</dbReference>
<sequence length="486" mass="53860">MWDRARHVVEIRLHADSDSGQESVVLRRTMFCPGSNRFFEVQLHLGHDFNLYSSNGVELVISIGDLTHMLIPVTHTQRWVLERPPGGHIAGDYTVNILRIWNPQGGHTDLPLTLPPANPTPGQGDQEANVRDGEFADTGKLVVSIRRFKKLQKDHDATSQPTTIPVQNTDPPDHFLYVPASCISVMYWSTADRNYSDEWLRQDPKLLREVRRLIIRSDYINGLRGVNGRIYRYVVEIVPDPADITSTPLAHPMGGLPCRQQLIQEAATWAGGLRSSPSMRGNLQSGPSNEERATQFMSETPSFPQTAPSHAGTPGMTPHTLGSFAPNTCRTQQPERNEFAQTAPSHAGTPGMTPHTSGSFAPNTRRTQPLDLNQGAMHIIAHDDLHRADPSRSSRRPRNSLHTGPMGSHRGRNGGGDRSDFRHLPPVAPGTEASQTPPASRPAMSQPHGPNDLRQGPQGNTQPETIEIPSSSDDEVEERRKRRRRN</sequence>
<feature type="compositionally biased region" description="Polar residues" evidence="1">
    <location>
        <begin position="354"/>
        <end position="368"/>
    </location>
</feature>
<dbReference type="AlphaFoldDB" id="A0A3M7DXL1"/>
<feature type="region of interest" description="Disordered" evidence="1">
    <location>
        <begin position="382"/>
        <end position="486"/>
    </location>
</feature>
<proteinExistence type="predicted"/>
<gene>
    <name evidence="2" type="ORF">D0863_06674</name>
</gene>
<reference evidence="2 3" key="1">
    <citation type="journal article" date="2018" name="BMC Genomics">
        <title>Genomic evidence for intraspecific hybridization in a clonal and extremely halotolerant yeast.</title>
        <authorList>
            <person name="Gostincar C."/>
            <person name="Stajich J.E."/>
            <person name="Zupancic J."/>
            <person name="Zalar P."/>
            <person name="Gunde-Cimerman N."/>
        </authorList>
    </citation>
    <scope>NUCLEOTIDE SEQUENCE [LARGE SCALE GENOMIC DNA]</scope>
    <source>
        <strain evidence="2 3">EXF-2682</strain>
    </source>
</reference>
<feature type="compositionally biased region" description="Polar residues" evidence="1">
    <location>
        <begin position="275"/>
        <end position="288"/>
    </location>
</feature>
<dbReference type="EMBL" id="QWIP01000212">
    <property type="protein sequence ID" value="RMY69109.1"/>
    <property type="molecule type" value="Genomic_DNA"/>
</dbReference>
<dbReference type="VEuPathDB" id="FungiDB:BTJ68_09162"/>
<evidence type="ECO:0000313" key="2">
    <source>
        <dbReference type="EMBL" id="RMY69109.1"/>
    </source>
</evidence>
<evidence type="ECO:0000256" key="1">
    <source>
        <dbReference type="SAM" id="MobiDB-lite"/>
    </source>
</evidence>
<protein>
    <submittedName>
        <fullName evidence="2">Uncharacterized protein</fullName>
    </submittedName>
</protein>
<feature type="compositionally biased region" description="Basic and acidic residues" evidence="1">
    <location>
        <begin position="382"/>
        <end position="392"/>
    </location>
</feature>
<comment type="caution">
    <text evidence="2">The sequence shown here is derived from an EMBL/GenBank/DDBJ whole genome shotgun (WGS) entry which is preliminary data.</text>
</comment>
<feature type="compositionally biased region" description="Polar residues" evidence="1">
    <location>
        <begin position="457"/>
        <end position="471"/>
    </location>
</feature>
<name>A0A3M7DXL1_HORWE</name>
<evidence type="ECO:0000313" key="3">
    <source>
        <dbReference type="Proteomes" id="UP000269276"/>
    </source>
</evidence>
<feature type="region of interest" description="Disordered" evidence="1">
    <location>
        <begin position="273"/>
        <end position="368"/>
    </location>
</feature>
<accession>A0A3M7DXL1</accession>